<dbReference type="RefSeq" id="WP_121250218.1">
    <property type="nucleotide sequence ID" value="NZ_RBIL01000001.1"/>
</dbReference>
<protein>
    <submittedName>
        <fullName evidence="1">Uncharacterized protein</fullName>
    </submittedName>
</protein>
<proteinExistence type="predicted"/>
<name>A0A660LBT4_9ACTN</name>
<dbReference type="Proteomes" id="UP000278962">
    <property type="component" value="Unassembled WGS sequence"/>
</dbReference>
<evidence type="ECO:0000313" key="2">
    <source>
        <dbReference type="Proteomes" id="UP000278962"/>
    </source>
</evidence>
<sequence length="463" mass="50824">MSATWEDAHRASLDAWLELHQVARRLPATADSALLADTALEHVVPLAQELPGELPFVGVHAPTKPSPAALAPWIDQLEQAAGTPEAGTVLAAGVELGLLGIDSDTDDRAAAVIVADYEHETVQAAVREIGKQALLDPLIAKVAERLADAVTTDLDRRPLLRELCKNDQALIALKHRATSSPSLAVMSVYLWAVVDRYPERRPQSAKTLLLLDQHAVGDVRALWGDDGPQTKEDVAELLKVFHDAERRPPELDVKHASALLMEAPLAEVDPADPLALALRGVPHHLELPAYCAWYAAARRPGPTHRFDAWARFAARALAPSHDVPPARAHELLEIVANELIEPQIVDGYFDAIERIRAAAGEPSFDQTLVYALTNRLAESDDPHALLAMTFAIFAKAPNGLADTLHDQIVAPAAVAYRRDDDEVRGHLGPRRQAEWDAFTERHPRRRRRFLPRRRAKARGERPA</sequence>
<gene>
    <name evidence="1" type="ORF">C8N24_2377</name>
</gene>
<dbReference type="EMBL" id="RBIL01000001">
    <property type="protein sequence ID" value="RKQ92527.1"/>
    <property type="molecule type" value="Genomic_DNA"/>
</dbReference>
<organism evidence="1 2">
    <name type="scientific">Solirubrobacter pauli</name>
    <dbReference type="NCBI Taxonomy" id="166793"/>
    <lineage>
        <taxon>Bacteria</taxon>
        <taxon>Bacillati</taxon>
        <taxon>Actinomycetota</taxon>
        <taxon>Thermoleophilia</taxon>
        <taxon>Solirubrobacterales</taxon>
        <taxon>Solirubrobacteraceae</taxon>
        <taxon>Solirubrobacter</taxon>
    </lineage>
</organism>
<evidence type="ECO:0000313" key="1">
    <source>
        <dbReference type="EMBL" id="RKQ92527.1"/>
    </source>
</evidence>
<comment type="caution">
    <text evidence="1">The sequence shown here is derived from an EMBL/GenBank/DDBJ whole genome shotgun (WGS) entry which is preliminary data.</text>
</comment>
<keyword evidence="2" id="KW-1185">Reference proteome</keyword>
<reference evidence="1 2" key="1">
    <citation type="submission" date="2018-10" db="EMBL/GenBank/DDBJ databases">
        <title>Genomic Encyclopedia of Archaeal and Bacterial Type Strains, Phase II (KMG-II): from individual species to whole genera.</title>
        <authorList>
            <person name="Goeker M."/>
        </authorList>
    </citation>
    <scope>NUCLEOTIDE SEQUENCE [LARGE SCALE GENOMIC DNA]</scope>
    <source>
        <strain evidence="1 2">DSM 14954</strain>
    </source>
</reference>
<accession>A0A660LBT4</accession>
<dbReference type="AlphaFoldDB" id="A0A660LBT4"/>